<dbReference type="InterPro" id="IPR011006">
    <property type="entry name" value="CheY-like_superfamily"/>
</dbReference>
<reference evidence="1" key="1">
    <citation type="submission" date="2021-10" db="EMBL/GenBank/DDBJ databases">
        <title>Anaerobic single-cell dispensing facilitates the cultivation of human gut bacteria.</title>
        <authorList>
            <person name="Afrizal A."/>
        </authorList>
    </citation>
    <scope>NUCLEOTIDE SEQUENCE</scope>
    <source>
        <strain evidence="1">CLA-AA-H215</strain>
    </source>
</reference>
<dbReference type="Gene3D" id="3.40.50.2300">
    <property type="match status" value="1"/>
</dbReference>
<dbReference type="AlphaFoldDB" id="A0AAE3ECJ4"/>
<keyword evidence="2" id="KW-1185">Reference proteome</keyword>
<sequence>MRLILYGTKTDRDEFMCSVTALPDLRYRKMQITGYLDYDSFITGLGESPPDCIVIAMDGADGMEGVIAAKSVCKDIPVLWFSDDNGFGAQSYRLGCAYFHKKPVSPQILSAAIARCV</sequence>
<dbReference type="Proteomes" id="UP001198182">
    <property type="component" value="Unassembled WGS sequence"/>
</dbReference>
<organism evidence="1 2">
    <name type="scientific">Hominifimenecus microfluidus</name>
    <dbReference type="NCBI Taxonomy" id="2885348"/>
    <lineage>
        <taxon>Bacteria</taxon>
        <taxon>Bacillati</taxon>
        <taxon>Bacillota</taxon>
        <taxon>Clostridia</taxon>
        <taxon>Lachnospirales</taxon>
        <taxon>Lachnospiraceae</taxon>
        <taxon>Hominifimenecus</taxon>
    </lineage>
</organism>
<evidence type="ECO:0000313" key="1">
    <source>
        <dbReference type="EMBL" id="MCC2232228.1"/>
    </source>
</evidence>
<dbReference type="SUPFAM" id="SSF52172">
    <property type="entry name" value="CheY-like"/>
    <property type="match status" value="1"/>
</dbReference>
<protein>
    <submittedName>
        <fullName evidence="1">Response regulator</fullName>
    </submittedName>
</protein>
<proteinExistence type="predicted"/>
<name>A0AAE3ECJ4_9FIRM</name>
<gene>
    <name evidence="1" type="ORF">LKD81_14710</name>
</gene>
<accession>A0AAE3ECJ4</accession>
<dbReference type="EMBL" id="JAJEQR010000056">
    <property type="protein sequence ID" value="MCC2232228.1"/>
    <property type="molecule type" value="Genomic_DNA"/>
</dbReference>
<evidence type="ECO:0000313" key="2">
    <source>
        <dbReference type="Proteomes" id="UP001198182"/>
    </source>
</evidence>
<comment type="caution">
    <text evidence="1">The sequence shown here is derived from an EMBL/GenBank/DDBJ whole genome shotgun (WGS) entry which is preliminary data.</text>
</comment>
<dbReference type="RefSeq" id="WP_308454664.1">
    <property type="nucleotide sequence ID" value="NZ_JAJEQR010000056.1"/>
</dbReference>